<dbReference type="EMBL" id="SPHZ02000009">
    <property type="protein sequence ID" value="KAF0900448.1"/>
    <property type="molecule type" value="Genomic_DNA"/>
</dbReference>
<gene>
    <name evidence="1" type="ORF">E2562_031869</name>
</gene>
<dbReference type="Proteomes" id="UP000479710">
    <property type="component" value="Unassembled WGS sequence"/>
</dbReference>
<accession>A0A6G1CIZ1</accession>
<name>A0A6G1CIZ1_9ORYZ</name>
<proteinExistence type="predicted"/>
<evidence type="ECO:0000313" key="2">
    <source>
        <dbReference type="Proteomes" id="UP000479710"/>
    </source>
</evidence>
<comment type="caution">
    <text evidence="1">The sequence shown here is derived from an EMBL/GenBank/DDBJ whole genome shotgun (WGS) entry which is preliminary data.</text>
</comment>
<sequence length="68" mass="7032">MPGANSITATGGCAASRLGGEWCNRQQQAGCRRWRGGQATASSEAWWSDSSITKMAAQWLEGTGGGVA</sequence>
<evidence type="ECO:0000313" key="1">
    <source>
        <dbReference type="EMBL" id="KAF0900448.1"/>
    </source>
</evidence>
<dbReference type="AlphaFoldDB" id="A0A6G1CIZ1"/>
<protein>
    <submittedName>
        <fullName evidence="1">Uncharacterized protein</fullName>
    </submittedName>
</protein>
<organism evidence="1 2">
    <name type="scientific">Oryza meyeriana var. granulata</name>
    <dbReference type="NCBI Taxonomy" id="110450"/>
    <lineage>
        <taxon>Eukaryota</taxon>
        <taxon>Viridiplantae</taxon>
        <taxon>Streptophyta</taxon>
        <taxon>Embryophyta</taxon>
        <taxon>Tracheophyta</taxon>
        <taxon>Spermatophyta</taxon>
        <taxon>Magnoliopsida</taxon>
        <taxon>Liliopsida</taxon>
        <taxon>Poales</taxon>
        <taxon>Poaceae</taxon>
        <taxon>BOP clade</taxon>
        <taxon>Oryzoideae</taxon>
        <taxon>Oryzeae</taxon>
        <taxon>Oryzinae</taxon>
        <taxon>Oryza</taxon>
        <taxon>Oryza meyeriana</taxon>
    </lineage>
</organism>
<reference evidence="1 2" key="1">
    <citation type="submission" date="2019-11" db="EMBL/GenBank/DDBJ databases">
        <title>Whole genome sequence of Oryza granulata.</title>
        <authorList>
            <person name="Li W."/>
        </authorList>
    </citation>
    <scope>NUCLEOTIDE SEQUENCE [LARGE SCALE GENOMIC DNA]</scope>
    <source>
        <strain evidence="2">cv. Menghai</strain>
        <tissue evidence="1">Leaf</tissue>
    </source>
</reference>
<keyword evidence="2" id="KW-1185">Reference proteome</keyword>